<dbReference type="InterPro" id="IPR000866">
    <property type="entry name" value="AhpC/TSA"/>
</dbReference>
<keyword evidence="2" id="KW-1133">Transmembrane helix</keyword>
<dbReference type="PANTHER" id="PTHR42852:SF13">
    <property type="entry name" value="PROTEIN DIPZ"/>
    <property type="match status" value="1"/>
</dbReference>
<evidence type="ECO:0000256" key="2">
    <source>
        <dbReference type="SAM" id="Phobius"/>
    </source>
</evidence>
<dbReference type="STRING" id="381306.AN478_09265"/>
<evidence type="ECO:0000256" key="1">
    <source>
        <dbReference type="ARBA" id="ARBA00023284"/>
    </source>
</evidence>
<dbReference type="SUPFAM" id="SSF52833">
    <property type="entry name" value="Thioredoxin-like"/>
    <property type="match status" value="1"/>
</dbReference>
<feature type="transmembrane region" description="Helical" evidence="2">
    <location>
        <begin position="12"/>
        <end position="31"/>
    </location>
</feature>
<dbReference type="PANTHER" id="PTHR42852">
    <property type="entry name" value="THIOL:DISULFIDE INTERCHANGE PROTEIN DSBE"/>
    <property type="match status" value="1"/>
</dbReference>
<dbReference type="RefSeq" id="WP_054966315.1">
    <property type="nucleotide sequence ID" value="NZ_FMUN01000001.1"/>
</dbReference>
<dbReference type="Pfam" id="PF00578">
    <property type="entry name" value="AhpC-TSA"/>
    <property type="match status" value="1"/>
</dbReference>
<keyword evidence="4" id="KW-0413">Isomerase</keyword>
<dbReference type="GO" id="GO:0016853">
    <property type="term" value="F:isomerase activity"/>
    <property type="evidence" value="ECO:0007669"/>
    <property type="project" value="UniProtKB-KW"/>
</dbReference>
<evidence type="ECO:0000313" key="4">
    <source>
        <dbReference type="EMBL" id="SCX81558.1"/>
    </source>
</evidence>
<keyword evidence="1" id="KW-0676">Redox-active center</keyword>
<dbReference type="Proteomes" id="UP000183104">
    <property type="component" value="Unassembled WGS sequence"/>
</dbReference>
<dbReference type="GO" id="GO:0015036">
    <property type="term" value="F:disulfide oxidoreductase activity"/>
    <property type="evidence" value="ECO:0007669"/>
    <property type="project" value="UniProtKB-ARBA"/>
</dbReference>
<feature type="domain" description="Thioredoxin" evidence="3">
    <location>
        <begin position="30"/>
        <end position="167"/>
    </location>
</feature>
<protein>
    <submittedName>
        <fullName evidence="4">Thiol-disulfide isomerase or thioredoxin</fullName>
    </submittedName>
</protein>
<gene>
    <name evidence="4" type="ORF">SAMN05661077_0551</name>
</gene>
<dbReference type="CDD" id="cd02966">
    <property type="entry name" value="TlpA_like_family"/>
    <property type="match status" value="1"/>
</dbReference>
<dbReference type="AlphaFoldDB" id="A0A1G5AUH2"/>
<dbReference type="InterPro" id="IPR036249">
    <property type="entry name" value="Thioredoxin-like_sf"/>
</dbReference>
<dbReference type="InterPro" id="IPR013766">
    <property type="entry name" value="Thioredoxin_domain"/>
</dbReference>
<organism evidence="4 5">
    <name type="scientific">Thiohalorhabdus denitrificans</name>
    <dbReference type="NCBI Taxonomy" id="381306"/>
    <lineage>
        <taxon>Bacteria</taxon>
        <taxon>Pseudomonadati</taxon>
        <taxon>Pseudomonadota</taxon>
        <taxon>Gammaproteobacteria</taxon>
        <taxon>Thiohalorhabdales</taxon>
        <taxon>Thiohalorhabdaceae</taxon>
        <taxon>Thiohalorhabdus</taxon>
    </lineage>
</organism>
<keyword evidence="5" id="KW-1185">Reference proteome</keyword>
<keyword evidence="2" id="KW-0472">Membrane</keyword>
<dbReference type="EMBL" id="FMUN01000001">
    <property type="protein sequence ID" value="SCX81558.1"/>
    <property type="molecule type" value="Genomic_DNA"/>
</dbReference>
<evidence type="ECO:0000259" key="3">
    <source>
        <dbReference type="PROSITE" id="PS51352"/>
    </source>
</evidence>
<reference evidence="5" key="1">
    <citation type="submission" date="2016-10" db="EMBL/GenBank/DDBJ databases">
        <authorList>
            <person name="Varghese N."/>
        </authorList>
    </citation>
    <scope>NUCLEOTIDE SEQUENCE [LARGE SCALE GENOMIC DNA]</scope>
    <source>
        <strain evidence="5">HL 19</strain>
    </source>
</reference>
<dbReference type="InterPro" id="IPR017937">
    <property type="entry name" value="Thioredoxin_CS"/>
</dbReference>
<evidence type="ECO:0000313" key="5">
    <source>
        <dbReference type="Proteomes" id="UP000183104"/>
    </source>
</evidence>
<sequence>MTGGHRKARIATVLITLGLIVGLAGLGAYAVSREQAPEVVLEGLDGDSFRLSDYRGKLVLVNFWAPWCPPCRQEMPDLQAFHEAHEDTVVVGLAINYRSRENVAKMADMMNITYPVAYASPQTAEKFGSFRGLPATYLVSPDGGIIGHHSGIMSREEMEAYRDRHVGGGS</sequence>
<dbReference type="PROSITE" id="PS00194">
    <property type="entry name" value="THIOREDOXIN_1"/>
    <property type="match status" value="1"/>
</dbReference>
<keyword evidence="2" id="KW-0812">Transmembrane</keyword>
<dbReference type="GO" id="GO:0016209">
    <property type="term" value="F:antioxidant activity"/>
    <property type="evidence" value="ECO:0007669"/>
    <property type="project" value="InterPro"/>
</dbReference>
<name>A0A1G5AUH2_9GAMM</name>
<proteinExistence type="predicted"/>
<dbReference type="PROSITE" id="PS51352">
    <property type="entry name" value="THIOREDOXIN_2"/>
    <property type="match status" value="1"/>
</dbReference>
<dbReference type="InterPro" id="IPR050553">
    <property type="entry name" value="Thioredoxin_ResA/DsbE_sf"/>
</dbReference>
<accession>A0A1G5AUH2</accession>
<dbReference type="Gene3D" id="3.40.30.10">
    <property type="entry name" value="Glutaredoxin"/>
    <property type="match status" value="1"/>
</dbReference>